<reference evidence="4" key="1">
    <citation type="submission" date="2020-09" db="EMBL/GenBank/DDBJ databases">
        <title>Iningainema tapete sp. nov. (Scytonemataceae, Cyanobacteria) from greenhouses in central Florida (USA) produces two types of nodularin with biosynthetic potential for microcystin-LR and anabaenopeptins.</title>
        <authorList>
            <person name="Berthold D.E."/>
            <person name="Lefler F.W."/>
            <person name="Huang I.-S."/>
            <person name="Abdulla H."/>
            <person name="Zimba P.V."/>
            <person name="Laughinghouse H.D. IV."/>
        </authorList>
    </citation>
    <scope>NUCLEOTIDE SEQUENCE</scope>
    <source>
        <strain evidence="4">BLCCT55</strain>
    </source>
</reference>
<accession>A0A8J6XU74</accession>
<dbReference type="Gene3D" id="3.40.50.2300">
    <property type="match status" value="2"/>
</dbReference>
<dbReference type="AlphaFoldDB" id="A0A8J6XU74"/>
<dbReference type="Proteomes" id="UP000629098">
    <property type="component" value="Unassembled WGS sequence"/>
</dbReference>
<protein>
    <submittedName>
        <fullName evidence="4">Amino acid ABC transporter substrate-binding protein</fullName>
    </submittedName>
</protein>
<sequence length="326" mass="35668">MAQAQNQFNQKGGLNGRLLQVAIANDDNEPRLAQQLAQELVKDSSVLAVIGNSSDANKAALGEYEKSQLAIISPTSGINSLKDDFLFTTVPSDAVTGKTLAEYVGKKLGLNKVVVFFNSNSVYSDTLTNEFTKNFAQFRGTVIRKINLVETRLDVEKEVTNTLLKDQAQAVVFFPDTQQTPAVLKIATTNFQQTKRQGLALLGGEALYNKTTLTEGGKAVEGLIVVVPWFRDAPQSKNFAQAAAQQWKGQVSWRTATSYDATQAFIKALDSANPSRSTVLQRLLEVKLSSSETSGDSLQFTEGERLSQPVLVKVENGRFTLVRDQR</sequence>
<comment type="similarity">
    <text evidence="1">Belongs to the leucine-binding protein family.</text>
</comment>
<evidence type="ECO:0000256" key="2">
    <source>
        <dbReference type="ARBA" id="ARBA00022729"/>
    </source>
</evidence>
<comment type="caution">
    <text evidence="4">The sequence shown here is derived from an EMBL/GenBank/DDBJ whole genome shotgun (WGS) entry which is preliminary data.</text>
</comment>
<organism evidence="4 5">
    <name type="scientific">Iningainema tapete BLCC-T55</name>
    <dbReference type="NCBI Taxonomy" id="2748662"/>
    <lineage>
        <taxon>Bacteria</taxon>
        <taxon>Bacillati</taxon>
        <taxon>Cyanobacteriota</taxon>
        <taxon>Cyanophyceae</taxon>
        <taxon>Nostocales</taxon>
        <taxon>Scytonemataceae</taxon>
        <taxon>Iningainema tapete</taxon>
    </lineage>
</organism>
<evidence type="ECO:0000256" key="1">
    <source>
        <dbReference type="ARBA" id="ARBA00010062"/>
    </source>
</evidence>
<dbReference type="PANTHER" id="PTHR30483:SF6">
    <property type="entry name" value="PERIPLASMIC BINDING PROTEIN OF ABC TRANSPORTER FOR NATURAL AMINO ACIDS"/>
    <property type="match status" value="1"/>
</dbReference>
<gene>
    <name evidence="4" type="ORF">ICL16_42620</name>
</gene>
<dbReference type="Pfam" id="PF13458">
    <property type="entry name" value="Peripla_BP_6"/>
    <property type="match status" value="1"/>
</dbReference>
<dbReference type="InterPro" id="IPR028082">
    <property type="entry name" value="Peripla_BP_I"/>
</dbReference>
<dbReference type="InterPro" id="IPR051010">
    <property type="entry name" value="BCAA_transport"/>
</dbReference>
<dbReference type="SUPFAM" id="SSF53822">
    <property type="entry name" value="Periplasmic binding protein-like I"/>
    <property type="match status" value="1"/>
</dbReference>
<dbReference type="CDD" id="cd06268">
    <property type="entry name" value="PBP1_ABC_transporter_LIVBP-like"/>
    <property type="match status" value="1"/>
</dbReference>
<name>A0A8J6XU74_9CYAN</name>
<dbReference type="PANTHER" id="PTHR30483">
    <property type="entry name" value="LEUCINE-SPECIFIC-BINDING PROTEIN"/>
    <property type="match status" value="1"/>
</dbReference>
<evidence type="ECO:0000259" key="3">
    <source>
        <dbReference type="Pfam" id="PF13458"/>
    </source>
</evidence>
<proteinExistence type="inferred from homology"/>
<evidence type="ECO:0000313" key="4">
    <source>
        <dbReference type="EMBL" id="MBD2778564.1"/>
    </source>
</evidence>
<evidence type="ECO:0000313" key="5">
    <source>
        <dbReference type="Proteomes" id="UP000629098"/>
    </source>
</evidence>
<feature type="domain" description="Leucine-binding protein" evidence="3">
    <location>
        <begin position="5"/>
        <end position="310"/>
    </location>
</feature>
<dbReference type="EMBL" id="JACXAE010000128">
    <property type="protein sequence ID" value="MBD2778564.1"/>
    <property type="molecule type" value="Genomic_DNA"/>
</dbReference>
<keyword evidence="2" id="KW-0732">Signal</keyword>
<keyword evidence="5" id="KW-1185">Reference proteome</keyword>
<dbReference type="InterPro" id="IPR028081">
    <property type="entry name" value="Leu-bd"/>
</dbReference>